<evidence type="ECO:0000313" key="3">
    <source>
        <dbReference type="Proteomes" id="UP000192491"/>
    </source>
</evidence>
<evidence type="ECO:0000256" key="1">
    <source>
        <dbReference type="SAM" id="Coils"/>
    </source>
</evidence>
<accession>A0A1Y1QS01</accession>
<feature type="coiled-coil region" evidence="1">
    <location>
        <begin position="448"/>
        <end position="478"/>
    </location>
</feature>
<comment type="caution">
    <text evidence="2">The sequence shown here is derived from an EMBL/GenBank/DDBJ whole genome shotgun (WGS) entry which is preliminary data.</text>
</comment>
<organism evidence="2 3">
    <name type="scientific">Thiothrix lacustris</name>
    <dbReference type="NCBI Taxonomy" id="525917"/>
    <lineage>
        <taxon>Bacteria</taxon>
        <taxon>Pseudomonadati</taxon>
        <taxon>Pseudomonadota</taxon>
        <taxon>Gammaproteobacteria</taxon>
        <taxon>Thiotrichales</taxon>
        <taxon>Thiotrichaceae</taxon>
        <taxon>Thiothrix</taxon>
    </lineage>
</organism>
<proteinExistence type="predicted"/>
<keyword evidence="1" id="KW-0175">Coiled coil</keyword>
<dbReference type="Proteomes" id="UP000192491">
    <property type="component" value="Unassembled WGS sequence"/>
</dbReference>
<reference evidence="2 3" key="1">
    <citation type="submission" date="2017-01" db="EMBL/GenBank/DDBJ databases">
        <title>Novel large sulfur bacteria in the metagenomes of groundwater-fed chemosynthetic microbial mats in the Lake Huron basin.</title>
        <authorList>
            <person name="Sharrar A.M."/>
            <person name="Flood B.E."/>
            <person name="Bailey J.V."/>
            <person name="Jones D.S."/>
            <person name="Biddanda B."/>
            <person name="Ruberg S.A."/>
            <person name="Marcus D.N."/>
            <person name="Dick G.J."/>
        </authorList>
    </citation>
    <scope>NUCLEOTIDE SEQUENCE [LARGE SCALE GENOMIC DNA]</scope>
    <source>
        <strain evidence="2">A8</strain>
    </source>
</reference>
<gene>
    <name evidence="2" type="ORF">BWK73_15750</name>
</gene>
<dbReference type="AlphaFoldDB" id="A0A1Y1QS01"/>
<dbReference type="InterPro" id="IPR011990">
    <property type="entry name" value="TPR-like_helical_dom_sf"/>
</dbReference>
<evidence type="ECO:0000313" key="2">
    <source>
        <dbReference type="EMBL" id="OQX12135.1"/>
    </source>
</evidence>
<name>A0A1Y1QS01_9GAMM</name>
<dbReference type="SUPFAM" id="SSF48452">
    <property type="entry name" value="TPR-like"/>
    <property type="match status" value="1"/>
</dbReference>
<protein>
    <submittedName>
        <fullName evidence="2">Uncharacterized protein</fullName>
    </submittedName>
</protein>
<sequence length="725" mass="77241">MATREELNPQAAACNDAATYAALAKQAATAPADLDYAKELLAKGESHCSFPAHYVAVAEAYLAAGDPNKAAELYDEAANGCFDAKEKAETGYSIAKFLGDRDKGRALLEEAIAETTNTTELLSYAGYVQDALQDNALANKLFSKVTANCKSIADYQKLATDIKNSGNTTTALMVFKKAAPSSSETADVVTFAKGLKDLFGDDKEVATTLGDAESNCMFPAQFVALAGGFMNLLGDKAKAEDLLEQGKNFAMSGEENLDLATGYASLLGDQATAKDMYGLALNEFSGKEDLLKLASAAAANLDDKTIAGKAYDKLASKLNTHTDLAMLAKAVNDNLSDKDRVASIYAAAESKATTAAALVSLAGEVNASLQDSAKTNALYAKAVDACKVYTDATSILEALAKNPADAVLAATSLQKALELTETNAQVLDVAQRAHKLTPGDNTVVIQALDKAEANVSSLDEMRKLANAAKQLLADDTERNDRISGKLAKREASQARYTEFQNQEKTLTRPNQFIALASAVVEELEDTAYASQLLTTAEEKMQAAGTFSFAAYQPLIIAVGNLVKDKAWLARLLDLAANNSNTFAQVRNLGETVSQQLADTEFGKTWTQQFYAAQLAKLDSSNASTFEYNKLAKAVKEHLGDDAQAQMILDKGEAKAENHFHFAYMAELAQKWGNSSKADSLYAKATAACRDASQQRELADLMRKAGVVSTLAQAATQTQGGKGIYW</sequence>
<dbReference type="EMBL" id="MTEJ01000072">
    <property type="protein sequence ID" value="OQX12135.1"/>
    <property type="molecule type" value="Genomic_DNA"/>
</dbReference>
<dbReference type="Gene3D" id="1.25.40.10">
    <property type="entry name" value="Tetratricopeptide repeat domain"/>
    <property type="match status" value="1"/>
</dbReference>